<dbReference type="Pfam" id="PF24626">
    <property type="entry name" value="SH3_Tf2-1"/>
    <property type="match status" value="1"/>
</dbReference>
<feature type="domain" description="Retrotransposon gag" evidence="3">
    <location>
        <begin position="71"/>
        <end position="165"/>
    </location>
</feature>
<dbReference type="InterPro" id="IPR005162">
    <property type="entry name" value="Retrotrans_gag_dom"/>
</dbReference>
<dbReference type="InterPro" id="IPR043502">
    <property type="entry name" value="DNA/RNA_pol_sf"/>
</dbReference>
<name>A0A6L2NB05_TANCI</name>
<proteinExistence type="predicted"/>
<evidence type="ECO:0000259" key="5">
    <source>
        <dbReference type="Pfam" id="PF24626"/>
    </source>
</evidence>
<feature type="domain" description="Tf2-1-like SH3-like" evidence="5">
    <location>
        <begin position="723"/>
        <end position="783"/>
    </location>
</feature>
<organism evidence="6">
    <name type="scientific">Tanacetum cinerariifolium</name>
    <name type="common">Dalmatian daisy</name>
    <name type="synonym">Chrysanthemum cinerariifolium</name>
    <dbReference type="NCBI Taxonomy" id="118510"/>
    <lineage>
        <taxon>Eukaryota</taxon>
        <taxon>Viridiplantae</taxon>
        <taxon>Streptophyta</taxon>
        <taxon>Embryophyta</taxon>
        <taxon>Tracheophyta</taxon>
        <taxon>Spermatophyta</taxon>
        <taxon>Magnoliopsida</taxon>
        <taxon>eudicotyledons</taxon>
        <taxon>Gunneridae</taxon>
        <taxon>Pentapetalae</taxon>
        <taxon>asterids</taxon>
        <taxon>campanulids</taxon>
        <taxon>Asterales</taxon>
        <taxon>Asteraceae</taxon>
        <taxon>Asteroideae</taxon>
        <taxon>Anthemideae</taxon>
        <taxon>Anthemidinae</taxon>
        <taxon>Tanacetum</taxon>
    </lineage>
</organism>
<dbReference type="Gene3D" id="3.30.70.270">
    <property type="match status" value="1"/>
</dbReference>
<dbReference type="SUPFAM" id="SSF56672">
    <property type="entry name" value="DNA/RNA polymerases"/>
    <property type="match status" value="1"/>
</dbReference>
<evidence type="ECO:0000256" key="1">
    <source>
        <dbReference type="SAM" id="MobiDB-lite"/>
    </source>
</evidence>
<dbReference type="Gene3D" id="3.10.10.10">
    <property type="entry name" value="HIV Type 1 Reverse Transcriptase, subunit A, domain 1"/>
    <property type="match status" value="1"/>
</dbReference>
<dbReference type="InterPro" id="IPR041577">
    <property type="entry name" value="RT_RNaseH_2"/>
</dbReference>
<dbReference type="InterPro" id="IPR000477">
    <property type="entry name" value="RT_dom"/>
</dbReference>
<dbReference type="FunFam" id="3.30.70.270:FF:000020">
    <property type="entry name" value="Transposon Tf2-6 polyprotein-like Protein"/>
    <property type="match status" value="1"/>
</dbReference>
<feature type="domain" description="Reverse transcriptase/retrotransposon-derived protein RNase H-like" evidence="4">
    <location>
        <begin position="503"/>
        <end position="542"/>
    </location>
</feature>
<evidence type="ECO:0000313" key="6">
    <source>
        <dbReference type="EMBL" id="GEU83270.1"/>
    </source>
</evidence>
<dbReference type="PANTHER" id="PTHR35046">
    <property type="entry name" value="ZINC KNUCKLE (CCHC-TYPE) FAMILY PROTEIN"/>
    <property type="match status" value="1"/>
</dbReference>
<evidence type="ECO:0000259" key="2">
    <source>
        <dbReference type="Pfam" id="PF00078"/>
    </source>
</evidence>
<accession>A0A6L2NB05</accession>
<dbReference type="CDD" id="cd01647">
    <property type="entry name" value="RT_LTR"/>
    <property type="match status" value="1"/>
</dbReference>
<evidence type="ECO:0000259" key="4">
    <source>
        <dbReference type="Pfam" id="PF17919"/>
    </source>
</evidence>
<dbReference type="InterPro" id="IPR056924">
    <property type="entry name" value="SH3_Tf2-1"/>
</dbReference>
<feature type="region of interest" description="Disordered" evidence="1">
    <location>
        <begin position="1"/>
        <end position="24"/>
    </location>
</feature>
<sequence length="828" mass="95053">MTWRRDPNHGEDSASSGLINKRGAGSWHPNDIKVDIPEYGGKLDPDEFVDWLRTVERVFDYKQTTEDNKVKIVALKLRKYASTWWSNTSLKRERAGKEKIQTWPKMKQKFLPTYYVQNSFSQLHSLRQGTGTAEEYSREFEYLLMKCDVPEEDPQTLVRYLGGLEPRVANVVELHSYQTLTDLTFPESPHDDEVEVTGPDEGPCLVVRRTLSITPAPETELQRELIFHTRCTIAQKAWSMIIDRGSCTNVASHTLVTNIGKSYNDELWCDVIPMDACHVLLGHPWQFDRRAIHNGYFFPTDIPPGLPLKRSIQHKIDLIPGAALPNKPAYRTNPQETLEIRKQVDKLLEKGLIPESLSQCAVPTLLVPKKNGERRMCMDTRSINRITIKYRFPILRLNDLLDELHGSTVFSKVDLRSGYHQIHIYEGDEWKIAFKTKEGLYECLGIQVDEKKFQAIRDWPVPQSIQQVKSFHDLAFFYRRFIKNFSTIVSPMTEVTRFKTFTWTPQDQKTFDEIKQQLSSTSVLALPCFQEVFEVECDASGEFILHSDHEALKYIQGQHKLQPRYAKWVEFLQAFNFTIKHKSGKLNKGADALSRITQQLCIPRHNIRLDIIQEAHEGGLAGHLAKLKQWEDLLPRAKFAYNRAPSKTPGMSHFMVVYGANPTTPLDLAVLDTSTKFSKKASDVAADIKSIHQRIHDKIAKTNELIKYQRDKGGKHVLFKPRDLVWLHFRKERFPSKRRSKLSPRSDGPFKVIAKVNDNAYAIDLPRNSSASATINVADLQPYYDPNEPLPSLRSNFSEDEEADRKAPVQAHNSTSTDRLKDGLAWSN</sequence>
<evidence type="ECO:0000259" key="3">
    <source>
        <dbReference type="Pfam" id="PF03732"/>
    </source>
</evidence>
<dbReference type="Pfam" id="PF17919">
    <property type="entry name" value="RT_RNaseH_2"/>
    <property type="match status" value="1"/>
</dbReference>
<dbReference type="Pfam" id="PF03732">
    <property type="entry name" value="Retrotrans_gag"/>
    <property type="match status" value="1"/>
</dbReference>
<feature type="domain" description="Reverse transcriptase" evidence="2">
    <location>
        <begin position="367"/>
        <end position="451"/>
    </location>
</feature>
<reference evidence="6" key="1">
    <citation type="journal article" date="2019" name="Sci. Rep.">
        <title>Draft genome of Tanacetum cinerariifolium, the natural source of mosquito coil.</title>
        <authorList>
            <person name="Yamashiro T."/>
            <person name="Shiraishi A."/>
            <person name="Satake H."/>
            <person name="Nakayama K."/>
        </authorList>
    </citation>
    <scope>NUCLEOTIDE SEQUENCE</scope>
</reference>
<feature type="compositionally biased region" description="Basic and acidic residues" evidence="1">
    <location>
        <begin position="1"/>
        <end position="12"/>
    </location>
</feature>
<dbReference type="EMBL" id="BKCJ010008648">
    <property type="protein sequence ID" value="GEU83270.1"/>
    <property type="molecule type" value="Genomic_DNA"/>
</dbReference>
<gene>
    <name evidence="6" type="ORF">Tci_055248</name>
</gene>
<dbReference type="PANTHER" id="PTHR35046:SF26">
    <property type="entry name" value="RNA-DIRECTED DNA POLYMERASE"/>
    <property type="match status" value="1"/>
</dbReference>
<dbReference type="InterPro" id="IPR043128">
    <property type="entry name" value="Rev_trsase/Diguanyl_cyclase"/>
</dbReference>
<dbReference type="Pfam" id="PF00078">
    <property type="entry name" value="RVT_1"/>
    <property type="match status" value="1"/>
</dbReference>
<feature type="region of interest" description="Disordered" evidence="1">
    <location>
        <begin position="786"/>
        <end position="828"/>
    </location>
</feature>
<comment type="caution">
    <text evidence="6">The sequence shown here is derived from an EMBL/GenBank/DDBJ whole genome shotgun (WGS) entry which is preliminary data.</text>
</comment>
<dbReference type="AlphaFoldDB" id="A0A6L2NB05"/>
<protein>
    <submittedName>
        <fullName evidence="6">Transposon Ty3-I Gag-Pol polyprotein</fullName>
    </submittedName>
</protein>